<protein>
    <recommendedName>
        <fullName evidence="3">DUF19 domain-containing protein</fullName>
    </recommendedName>
</protein>
<dbReference type="Proteomes" id="UP000835052">
    <property type="component" value="Unassembled WGS sequence"/>
</dbReference>
<evidence type="ECO:0000313" key="1">
    <source>
        <dbReference type="EMBL" id="CAD6185593.1"/>
    </source>
</evidence>
<organism evidence="1 2">
    <name type="scientific">Caenorhabditis auriculariae</name>
    <dbReference type="NCBI Taxonomy" id="2777116"/>
    <lineage>
        <taxon>Eukaryota</taxon>
        <taxon>Metazoa</taxon>
        <taxon>Ecdysozoa</taxon>
        <taxon>Nematoda</taxon>
        <taxon>Chromadorea</taxon>
        <taxon>Rhabditida</taxon>
        <taxon>Rhabditina</taxon>
        <taxon>Rhabditomorpha</taxon>
        <taxon>Rhabditoidea</taxon>
        <taxon>Rhabditidae</taxon>
        <taxon>Peloderinae</taxon>
        <taxon>Caenorhabditis</taxon>
    </lineage>
</organism>
<gene>
    <name evidence="1" type="ORF">CAUJ_LOCUS1512</name>
</gene>
<comment type="caution">
    <text evidence="1">The sequence shown here is derived from an EMBL/GenBank/DDBJ whole genome shotgun (WGS) entry which is preliminary data.</text>
</comment>
<evidence type="ECO:0008006" key="3">
    <source>
        <dbReference type="Google" id="ProtNLM"/>
    </source>
</evidence>
<keyword evidence="2" id="KW-1185">Reference proteome</keyword>
<name>A0A8S1GSG0_9PELO</name>
<sequence length="286" mass="32295">MQLRESRNSAQLPSMHSNILHIPRNPELTWSISRATPSSMKQITAFALVVFFFFAVPAVSAQSGLDCDSTTYVLCQQDLDSTLDYGDSQPWYNPEAFRTKVESYYQSQGVNGIRKVCKAFREFKQCMGGNYTVCMSPTHFVSLSATPLNAYQFVGLFNQMHYICGAGLQTYLANENCMSSTWKGDSGDQLNACRTAFEQKSDTNPDQACSQGNLYLTCFENKFKSGCGDKSNDAQFLGLRIRSGRGLHKIPAMQHPMCFALCWRNHRMRTFYVEIIQTIVQFLIVD</sequence>
<dbReference type="AlphaFoldDB" id="A0A8S1GSG0"/>
<dbReference type="PANTHER" id="PTHR34311:SF10">
    <property type="entry name" value="NEMATODE SPECIFIC PEPTIDE FAMILY-RELATED"/>
    <property type="match status" value="1"/>
</dbReference>
<dbReference type="EMBL" id="CAJGYM010000002">
    <property type="protein sequence ID" value="CAD6185593.1"/>
    <property type="molecule type" value="Genomic_DNA"/>
</dbReference>
<evidence type="ECO:0000313" key="2">
    <source>
        <dbReference type="Proteomes" id="UP000835052"/>
    </source>
</evidence>
<dbReference type="OrthoDB" id="5793387at2759"/>
<dbReference type="PANTHER" id="PTHR34311">
    <property type="entry name" value="PROTEIN CBG21698-RELATED"/>
    <property type="match status" value="1"/>
</dbReference>
<proteinExistence type="predicted"/>
<accession>A0A8S1GSG0</accession>
<reference evidence="1" key="1">
    <citation type="submission" date="2020-10" db="EMBL/GenBank/DDBJ databases">
        <authorList>
            <person name="Kikuchi T."/>
        </authorList>
    </citation>
    <scope>NUCLEOTIDE SEQUENCE</scope>
    <source>
        <strain evidence="1">NKZ352</strain>
    </source>
</reference>